<feature type="domain" description="Collagen IV NC1" evidence="10">
    <location>
        <begin position="1060"/>
        <end position="1284"/>
    </location>
</feature>
<feature type="compositionally biased region" description="Low complexity" evidence="9">
    <location>
        <begin position="814"/>
        <end position="825"/>
    </location>
</feature>
<proteinExistence type="predicted"/>
<dbReference type="InterPro" id="IPR001442">
    <property type="entry name" value="Collagen_IV_NC"/>
</dbReference>
<evidence type="ECO:0000256" key="3">
    <source>
        <dbReference type="ARBA" id="ARBA00022525"/>
    </source>
</evidence>
<feature type="compositionally biased region" description="Low complexity" evidence="9">
    <location>
        <begin position="301"/>
        <end position="319"/>
    </location>
</feature>
<accession>A0A218V3R2</accession>
<dbReference type="InterPro" id="IPR008160">
    <property type="entry name" value="Collagen"/>
</dbReference>
<keyword evidence="6" id="KW-0084">Basement membrane</keyword>
<dbReference type="FunFam" id="2.170.240.10:FF:000001">
    <property type="entry name" value="Collagen IV alpha 1 chain"/>
    <property type="match status" value="1"/>
</dbReference>
<dbReference type="SMART" id="SM00111">
    <property type="entry name" value="C4"/>
    <property type="match status" value="2"/>
</dbReference>
<feature type="region of interest" description="Disordered" evidence="9">
    <location>
        <begin position="705"/>
        <end position="924"/>
    </location>
</feature>
<evidence type="ECO:0000256" key="1">
    <source>
        <dbReference type="ARBA" id="ARBA00003696"/>
    </source>
</evidence>
<feature type="region of interest" description="Disordered" evidence="9">
    <location>
        <begin position="252"/>
        <end position="319"/>
    </location>
</feature>
<dbReference type="Proteomes" id="UP000197619">
    <property type="component" value="Unassembled WGS sequence"/>
</dbReference>
<comment type="function">
    <text evidence="1">Type IV collagen is the major structural component of glomerular basement membranes (GBM), forming a 'chicken-wire' meshwork together with laminins, proteoglycans and entactin/nidogen.</text>
</comment>
<feature type="compositionally biased region" description="Low complexity" evidence="9">
    <location>
        <begin position="840"/>
        <end position="849"/>
    </location>
</feature>
<dbReference type="GO" id="GO:0030020">
    <property type="term" value="F:extracellular matrix structural constituent conferring tensile strength"/>
    <property type="evidence" value="ECO:0007669"/>
    <property type="project" value="TreeGrafter"/>
</dbReference>
<evidence type="ECO:0000256" key="9">
    <source>
        <dbReference type="SAM" id="MobiDB-lite"/>
    </source>
</evidence>
<keyword evidence="8" id="KW-1015">Disulfide bond</keyword>
<feature type="compositionally biased region" description="Low complexity" evidence="9">
    <location>
        <begin position="1008"/>
        <end position="1018"/>
    </location>
</feature>
<evidence type="ECO:0000313" key="12">
    <source>
        <dbReference type="Proteomes" id="UP000197619"/>
    </source>
</evidence>
<gene>
    <name evidence="11" type="primary">COL4A1_0</name>
    <name evidence="11" type="ORF">RLOC_00014635</name>
</gene>
<comment type="subcellular location">
    <subcellularLocation>
        <location evidence="2">Secreted</location>
        <location evidence="2">Extracellular space</location>
        <location evidence="2">Extracellular matrix</location>
        <location evidence="2">Basement membrane</location>
    </subcellularLocation>
</comment>
<feature type="compositionally biased region" description="Pro residues" evidence="9">
    <location>
        <begin position="755"/>
        <end position="766"/>
    </location>
</feature>
<evidence type="ECO:0000256" key="4">
    <source>
        <dbReference type="ARBA" id="ARBA00022530"/>
    </source>
</evidence>
<dbReference type="Pfam" id="PF01391">
    <property type="entry name" value="Collagen"/>
    <property type="match status" value="4"/>
</dbReference>
<dbReference type="STRING" id="299123.ENSLSDP00000001444"/>
<dbReference type="InterPro" id="IPR050149">
    <property type="entry name" value="Collagen_superfamily"/>
</dbReference>
<dbReference type="GO" id="GO:0005604">
    <property type="term" value="C:basement membrane"/>
    <property type="evidence" value="ECO:0007669"/>
    <property type="project" value="UniProtKB-SubCell"/>
</dbReference>
<dbReference type="GO" id="GO:0005581">
    <property type="term" value="C:collagen trimer"/>
    <property type="evidence" value="ECO:0007669"/>
    <property type="project" value="UniProtKB-KW"/>
</dbReference>
<dbReference type="Pfam" id="PF01413">
    <property type="entry name" value="C4"/>
    <property type="match status" value="2"/>
</dbReference>
<evidence type="ECO:0000256" key="6">
    <source>
        <dbReference type="ARBA" id="ARBA00022869"/>
    </source>
</evidence>
<feature type="compositionally biased region" description="Pro residues" evidence="9">
    <location>
        <begin position="826"/>
        <end position="835"/>
    </location>
</feature>
<reference evidence="11 12" key="1">
    <citation type="submission" date="2017-05" db="EMBL/GenBank/DDBJ databases">
        <title>Genome of assembly of the Bengalese finch, Lonchura striata domestica.</title>
        <authorList>
            <person name="Colquitt B.M."/>
            <person name="Brainard M.S."/>
        </authorList>
    </citation>
    <scope>NUCLEOTIDE SEQUENCE [LARGE SCALE GENOMIC DNA]</scope>
    <source>
        <strain evidence="11">White83orange57</strain>
    </source>
</reference>
<feature type="compositionally biased region" description="Pro residues" evidence="9">
    <location>
        <begin position="850"/>
        <end position="890"/>
    </location>
</feature>
<protein>
    <submittedName>
        <fullName evidence="11">Collagen alpha-1(IV) chain</fullName>
    </submittedName>
</protein>
<organism evidence="11 12">
    <name type="scientific">Lonchura striata</name>
    <name type="common">white-rumped munia</name>
    <dbReference type="NCBI Taxonomy" id="40157"/>
    <lineage>
        <taxon>Eukaryota</taxon>
        <taxon>Metazoa</taxon>
        <taxon>Chordata</taxon>
        <taxon>Craniata</taxon>
        <taxon>Vertebrata</taxon>
        <taxon>Euteleostomi</taxon>
        <taxon>Archelosauria</taxon>
        <taxon>Archosauria</taxon>
        <taxon>Dinosauria</taxon>
        <taxon>Saurischia</taxon>
        <taxon>Theropoda</taxon>
        <taxon>Coelurosauria</taxon>
        <taxon>Aves</taxon>
        <taxon>Neognathae</taxon>
        <taxon>Neoaves</taxon>
        <taxon>Telluraves</taxon>
        <taxon>Australaves</taxon>
        <taxon>Passeriformes</taxon>
        <taxon>Passeroidea</taxon>
        <taxon>Estrildidae</taxon>
        <taxon>Estrildinae</taxon>
        <taxon>Lonchura</taxon>
    </lineage>
</organism>
<dbReference type="GO" id="GO:0005615">
    <property type="term" value="C:extracellular space"/>
    <property type="evidence" value="ECO:0007669"/>
    <property type="project" value="TreeGrafter"/>
</dbReference>
<dbReference type="PANTHER" id="PTHR24023:SF1038">
    <property type="entry name" value="COLLAGEN ALPHA-1(XVII) CHAIN ISOFORM X1"/>
    <property type="match status" value="1"/>
</dbReference>
<dbReference type="SUPFAM" id="SSF56436">
    <property type="entry name" value="C-type lectin-like"/>
    <property type="match status" value="2"/>
</dbReference>
<evidence type="ECO:0000256" key="7">
    <source>
        <dbReference type="ARBA" id="ARBA00023119"/>
    </source>
</evidence>
<dbReference type="Gene3D" id="2.170.240.10">
    <property type="entry name" value="Collagen IV, non-collagenous"/>
    <property type="match status" value="1"/>
</dbReference>
<keyword evidence="5" id="KW-0677">Repeat</keyword>
<evidence type="ECO:0000256" key="8">
    <source>
        <dbReference type="ARBA" id="ARBA00023157"/>
    </source>
</evidence>
<keyword evidence="4" id="KW-0272">Extracellular matrix</keyword>
<name>A0A218V3R2_9PASE</name>
<feature type="region of interest" description="Disordered" evidence="9">
    <location>
        <begin position="1008"/>
        <end position="1057"/>
    </location>
</feature>
<dbReference type="PROSITE" id="PS51403">
    <property type="entry name" value="NC1_IV"/>
    <property type="match status" value="1"/>
</dbReference>
<sequence>MVFQGLLDPKESEDRQGFPAFQEHQDFLDCQDKMGHQDLRVSQDAMEQRESVGSQAVQVFLVYKGLLDLLVHQGFQDPRVNKVFRDLQGHQDKLENRKDQMTLSFRKEIRVFQVIQAHQDFLGLQALLLFQDQALMQQWDQKVAKDCQDYQEPKGSVDSLVGQAHLACQELQGSLLLDLPAHLAYLVREDRREIQVYLGFLFLGSQELRDHKDRQDHQVPQGHLHHLLLLVMGYVNKGRQVLQELQDSKVLQGNEAKKGFPGTPGAPGRPGPKGDPGDVLTSPRMKGDKGDPGFPGPPGLPGIDGTPGRDGLPGLPGPKGEPVTQGFQVLLEKRAFLDLLVLVPKAHLVKRASKVYLAIQGLLASRVQKVTLARPLQNQEFLVPLVLQEEMVIQAFQEILVSQVSVVYLASQVQRESQVFLALDFQVHQAQRVSQGLQAHPELQELQVALVWMDLLDHLVSQERRSVTLDQVDHQDFQAHQAFLALVVKVLLDLQDLQVLLALQLRYLNMFVSALGLSLFAMHADKVMTSSKTMDHGLVGHIQIVMNCELRFSKVLNLKGCKAFQEKKGIQVLQASIFLVLQGTKELQDIQDPLDYQGLRAHLDPLAGMEYLDFQVIVDYLVHQDLLDQWGRKASKVKQVCQAHLEHLIPNTWEQKEKKASRVFQVFLVYQARKVIKVSQVTQAHQDLVAHQVCQDCQGDLGLPGYPGSPGSKGIAGNPGLPGFPGSPGAKGEPGLPGFPGTPGIPGPKGIEGPPGNPGLPGPPGPVGDIGRPGPPGPSGEKGQPGRDGIPGPAGQKGEPGLPGFGRPGPPGLPGLSGQKGELGLPGPPGPPGLPGPKGEPGFQGFPGLQGPPGPPGIPGPPLEGPKGSPGPPGVPGRPGPPGPEGPRGPPGSGGLKGEKGNPGPPGPPGLTGPKGDQGPPGRQVHQVYQVPLDEALLSKVILVPQVLQDSLGPKGHLDCQGHRDCQVRSKVAAEDMTRNYQSADFKSFYFSYALCVLGPIGLPGDPGRDGLPGFDGPAGRKGERGLPGQPGSRGIQGPPGPDGLQGPPGPPGTASVAHGFLITRHSQTSDTPLCPQGTSRIYDGFSLLYVQGNERAHGQDLGTAGSCLRRFSTMPFMFCNINNVCNFASRNDYSYWLSTPESMPMSMEPLTGQSIQPFISRCVVCEAPAMVIAVHSQTIQIPSCPPGWDSLWIGYSFMMHTSAGAEGSGQALASPGSCLEEFRSAPFIECHGRGTCNYYANSYSFWLATVEVAEMFSKPQSETLKAGDLRTRISRCQVCMKKT</sequence>
<dbReference type="InterPro" id="IPR036954">
    <property type="entry name" value="Collagen_IV_NC_sf"/>
</dbReference>
<comment type="caution">
    <text evidence="11">The sequence shown here is derived from an EMBL/GenBank/DDBJ whole genome shotgun (WGS) entry which is preliminary data.</text>
</comment>
<keyword evidence="3" id="KW-0964">Secreted</keyword>
<keyword evidence="7 11" id="KW-0176">Collagen</keyword>
<evidence type="ECO:0000256" key="2">
    <source>
        <dbReference type="ARBA" id="ARBA00004302"/>
    </source>
</evidence>
<dbReference type="EMBL" id="MUZQ01000056">
    <property type="protein sequence ID" value="OWK60613.1"/>
    <property type="molecule type" value="Genomic_DNA"/>
</dbReference>
<evidence type="ECO:0000259" key="10">
    <source>
        <dbReference type="PROSITE" id="PS51403"/>
    </source>
</evidence>
<dbReference type="InterPro" id="IPR016187">
    <property type="entry name" value="CTDL_fold"/>
</dbReference>
<dbReference type="PANTHER" id="PTHR24023">
    <property type="entry name" value="COLLAGEN ALPHA"/>
    <property type="match status" value="1"/>
</dbReference>
<dbReference type="GO" id="GO:0030198">
    <property type="term" value="P:extracellular matrix organization"/>
    <property type="evidence" value="ECO:0007669"/>
    <property type="project" value="TreeGrafter"/>
</dbReference>
<evidence type="ECO:0000256" key="5">
    <source>
        <dbReference type="ARBA" id="ARBA00022737"/>
    </source>
</evidence>
<evidence type="ECO:0000313" key="11">
    <source>
        <dbReference type="EMBL" id="OWK60613.1"/>
    </source>
</evidence>
<keyword evidence="12" id="KW-1185">Reference proteome</keyword>